<reference evidence="1" key="1">
    <citation type="journal article" date="2022" name="bioRxiv">
        <title>Sequencing and chromosome-scale assembly of the giantPleurodeles waltlgenome.</title>
        <authorList>
            <person name="Brown T."/>
            <person name="Elewa A."/>
            <person name="Iarovenko S."/>
            <person name="Subramanian E."/>
            <person name="Araus A.J."/>
            <person name="Petzold A."/>
            <person name="Susuki M."/>
            <person name="Suzuki K.-i.T."/>
            <person name="Hayashi T."/>
            <person name="Toyoda A."/>
            <person name="Oliveira C."/>
            <person name="Osipova E."/>
            <person name="Leigh N.D."/>
            <person name="Simon A."/>
            <person name="Yun M.H."/>
        </authorList>
    </citation>
    <scope>NUCLEOTIDE SEQUENCE</scope>
    <source>
        <strain evidence="1">20211129_DDA</strain>
        <tissue evidence="1">Liver</tissue>
    </source>
</reference>
<evidence type="ECO:0000313" key="1">
    <source>
        <dbReference type="EMBL" id="KAJ1171451.1"/>
    </source>
</evidence>
<organism evidence="1 2">
    <name type="scientific">Pleurodeles waltl</name>
    <name type="common">Iberian ribbed newt</name>
    <dbReference type="NCBI Taxonomy" id="8319"/>
    <lineage>
        <taxon>Eukaryota</taxon>
        <taxon>Metazoa</taxon>
        <taxon>Chordata</taxon>
        <taxon>Craniata</taxon>
        <taxon>Vertebrata</taxon>
        <taxon>Euteleostomi</taxon>
        <taxon>Amphibia</taxon>
        <taxon>Batrachia</taxon>
        <taxon>Caudata</taxon>
        <taxon>Salamandroidea</taxon>
        <taxon>Salamandridae</taxon>
        <taxon>Pleurodelinae</taxon>
        <taxon>Pleurodeles</taxon>
    </lineage>
</organism>
<dbReference type="Proteomes" id="UP001066276">
    <property type="component" value="Chromosome 4_1"/>
</dbReference>
<accession>A0AAV7T500</accession>
<proteinExistence type="predicted"/>
<gene>
    <name evidence="1" type="ORF">NDU88_003312</name>
</gene>
<dbReference type="AlphaFoldDB" id="A0AAV7T500"/>
<keyword evidence="2" id="KW-1185">Reference proteome</keyword>
<protein>
    <submittedName>
        <fullName evidence="1">Uncharacterized protein</fullName>
    </submittedName>
</protein>
<name>A0AAV7T500_PLEWA</name>
<dbReference type="EMBL" id="JANPWB010000007">
    <property type="protein sequence ID" value="KAJ1171451.1"/>
    <property type="molecule type" value="Genomic_DNA"/>
</dbReference>
<sequence>MALDARKLKIESLPVSRRLLRTLMAPDSCVFGTPITEMPEFEEEEEKEKMPMAEEGLTLIPLSEDVEHPVPAEIFDLRQPPPVV</sequence>
<evidence type="ECO:0000313" key="2">
    <source>
        <dbReference type="Proteomes" id="UP001066276"/>
    </source>
</evidence>
<comment type="caution">
    <text evidence="1">The sequence shown here is derived from an EMBL/GenBank/DDBJ whole genome shotgun (WGS) entry which is preliminary data.</text>
</comment>